<evidence type="ECO:0000256" key="1">
    <source>
        <dbReference type="SAM" id="MobiDB-lite"/>
    </source>
</evidence>
<dbReference type="OrthoDB" id="3362851at2759"/>
<dbReference type="VEuPathDB" id="FungiDB:PLEOSDRAFT_168663"/>
<dbReference type="HOGENOM" id="CLU_1489588_0_0_1"/>
<dbReference type="InParanoid" id="A0A067NSM4"/>
<dbReference type="GO" id="GO:0008270">
    <property type="term" value="F:zinc ion binding"/>
    <property type="evidence" value="ECO:0007669"/>
    <property type="project" value="InterPro"/>
</dbReference>
<evidence type="ECO:0008006" key="4">
    <source>
        <dbReference type="Google" id="ProtNLM"/>
    </source>
</evidence>
<feature type="compositionally biased region" description="Polar residues" evidence="1">
    <location>
        <begin position="27"/>
        <end position="44"/>
    </location>
</feature>
<name>A0A067NSM4_PLEO1</name>
<dbReference type="EMBL" id="KL198009">
    <property type="protein sequence ID" value="KDQ27102.1"/>
    <property type="molecule type" value="Genomic_DNA"/>
</dbReference>
<feature type="compositionally biased region" description="Pro residues" evidence="1">
    <location>
        <begin position="94"/>
        <end position="103"/>
    </location>
</feature>
<feature type="compositionally biased region" description="Low complexity" evidence="1">
    <location>
        <begin position="81"/>
        <end position="93"/>
    </location>
</feature>
<organism evidence="2 3">
    <name type="scientific">Pleurotus ostreatus (strain PC15)</name>
    <name type="common">Oyster mushroom</name>
    <dbReference type="NCBI Taxonomy" id="1137138"/>
    <lineage>
        <taxon>Eukaryota</taxon>
        <taxon>Fungi</taxon>
        <taxon>Dikarya</taxon>
        <taxon>Basidiomycota</taxon>
        <taxon>Agaricomycotina</taxon>
        <taxon>Agaricomycetes</taxon>
        <taxon>Agaricomycetidae</taxon>
        <taxon>Agaricales</taxon>
        <taxon>Pleurotineae</taxon>
        <taxon>Pleurotaceae</taxon>
        <taxon>Pleurotus</taxon>
    </lineage>
</organism>
<proteinExistence type="predicted"/>
<protein>
    <recommendedName>
        <fullName evidence="4">Zn(2)-C6 fungal-type domain-containing protein</fullName>
    </recommendedName>
</protein>
<reference evidence="3" key="1">
    <citation type="journal article" date="2014" name="Proc. Natl. Acad. Sci. U.S.A.">
        <title>Extensive sampling of basidiomycete genomes demonstrates inadequacy of the white-rot/brown-rot paradigm for wood decay fungi.</title>
        <authorList>
            <person name="Riley R."/>
            <person name="Salamov A.A."/>
            <person name="Brown D.W."/>
            <person name="Nagy L.G."/>
            <person name="Floudas D."/>
            <person name="Held B.W."/>
            <person name="Levasseur A."/>
            <person name="Lombard V."/>
            <person name="Morin E."/>
            <person name="Otillar R."/>
            <person name="Lindquist E.A."/>
            <person name="Sun H."/>
            <person name="LaButti K.M."/>
            <person name="Schmutz J."/>
            <person name="Jabbour D."/>
            <person name="Luo H."/>
            <person name="Baker S.E."/>
            <person name="Pisabarro A.G."/>
            <person name="Walton J.D."/>
            <person name="Blanchette R.A."/>
            <person name="Henrissat B."/>
            <person name="Martin F."/>
            <person name="Cullen D."/>
            <person name="Hibbett D.S."/>
            <person name="Grigoriev I.V."/>
        </authorList>
    </citation>
    <scope>NUCLEOTIDE SEQUENCE [LARGE SCALE GENOMIC DNA]</scope>
    <source>
        <strain evidence="3">PC15</strain>
    </source>
</reference>
<feature type="compositionally biased region" description="Low complexity" evidence="1">
    <location>
        <begin position="1"/>
        <end position="18"/>
    </location>
</feature>
<evidence type="ECO:0000313" key="2">
    <source>
        <dbReference type="EMBL" id="KDQ27102.1"/>
    </source>
</evidence>
<sequence length="181" mass="19972">MHSSPPQQPAAPRSAASRTQPQHRRTPSLTDPSPQNTTLPSIRQLQLPPPGIAQPHPGQSAEHLASYTYPAPPHFVHHHPSSSSTTTISAPSAPQAPPPPPPQHLGRDRDVDVYTMAESDIEDTEQPPKKKRRRQALSCTECKRRKIKCDRFGITFYGVLDILTNVSLFSPPTSTCIKYTH</sequence>
<dbReference type="Gene3D" id="4.10.240.10">
    <property type="entry name" value="Zn(2)-C6 fungal-type DNA-binding domain"/>
    <property type="match status" value="1"/>
</dbReference>
<dbReference type="Proteomes" id="UP000027073">
    <property type="component" value="Unassembled WGS sequence"/>
</dbReference>
<dbReference type="STRING" id="1137138.A0A067NSM4"/>
<dbReference type="SUPFAM" id="SSF57701">
    <property type="entry name" value="Zn2/Cys6 DNA-binding domain"/>
    <property type="match status" value="1"/>
</dbReference>
<dbReference type="GO" id="GO:0000981">
    <property type="term" value="F:DNA-binding transcription factor activity, RNA polymerase II-specific"/>
    <property type="evidence" value="ECO:0007669"/>
    <property type="project" value="InterPro"/>
</dbReference>
<gene>
    <name evidence="2" type="ORF">PLEOSDRAFT_168663</name>
</gene>
<dbReference type="CDD" id="cd00067">
    <property type="entry name" value="GAL4"/>
    <property type="match status" value="1"/>
</dbReference>
<dbReference type="AlphaFoldDB" id="A0A067NSM4"/>
<evidence type="ECO:0000313" key="3">
    <source>
        <dbReference type="Proteomes" id="UP000027073"/>
    </source>
</evidence>
<accession>A0A067NSM4</accession>
<dbReference type="InterPro" id="IPR001138">
    <property type="entry name" value="Zn2Cys6_DnaBD"/>
</dbReference>
<feature type="region of interest" description="Disordered" evidence="1">
    <location>
        <begin position="1"/>
        <end position="136"/>
    </location>
</feature>
<dbReference type="InterPro" id="IPR036864">
    <property type="entry name" value="Zn2-C6_fun-type_DNA-bd_sf"/>
</dbReference>